<feature type="transmembrane region" description="Helical" evidence="2">
    <location>
        <begin position="1045"/>
        <end position="1075"/>
    </location>
</feature>
<reference evidence="3 4" key="1">
    <citation type="submission" date="2019-02" db="EMBL/GenBank/DDBJ databases">
        <title>Deep-cultivation of Planctomycetes and their phenomic and genomic characterization uncovers novel biology.</title>
        <authorList>
            <person name="Wiegand S."/>
            <person name="Jogler M."/>
            <person name="Boedeker C."/>
            <person name="Pinto D."/>
            <person name="Vollmers J."/>
            <person name="Rivas-Marin E."/>
            <person name="Kohn T."/>
            <person name="Peeters S.H."/>
            <person name="Heuer A."/>
            <person name="Rast P."/>
            <person name="Oberbeckmann S."/>
            <person name="Bunk B."/>
            <person name="Jeske O."/>
            <person name="Meyerdierks A."/>
            <person name="Storesund J.E."/>
            <person name="Kallscheuer N."/>
            <person name="Luecker S."/>
            <person name="Lage O.M."/>
            <person name="Pohl T."/>
            <person name="Merkel B.J."/>
            <person name="Hornburger P."/>
            <person name="Mueller R.-W."/>
            <person name="Bruemmer F."/>
            <person name="Labrenz M."/>
            <person name="Spormann A.M."/>
            <person name="Op Den Camp H."/>
            <person name="Overmann J."/>
            <person name="Amann R."/>
            <person name="Jetten M.S.M."/>
            <person name="Mascher T."/>
            <person name="Medema M.H."/>
            <person name="Devos D.P."/>
            <person name="Kaster A.-K."/>
            <person name="Ovreas L."/>
            <person name="Rohde M."/>
            <person name="Galperin M.Y."/>
            <person name="Jogler C."/>
        </authorList>
    </citation>
    <scope>NUCLEOTIDE SEQUENCE [LARGE SCALE GENOMIC DNA]</scope>
    <source>
        <strain evidence="3 4">Pla52n</strain>
    </source>
</reference>
<dbReference type="Proteomes" id="UP000320176">
    <property type="component" value="Unassembled WGS sequence"/>
</dbReference>
<dbReference type="EMBL" id="SJPN01000001">
    <property type="protein sequence ID" value="TWU08503.1"/>
    <property type="molecule type" value="Genomic_DNA"/>
</dbReference>
<dbReference type="SUPFAM" id="SSF63446">
    <property type="entry name" value="Type I dockerin domain"/>
    <property type="match status" value="2"/>
</dbReference>
<dbReference type="InterPro" id="IPR002105">
    <property type="entry name" value="Dockerin_1_rpt"/>
</dbReference>
<dbReference type="Pfam" id="PF00404">
    <property type="entry name" value="Dockerin_1"/>
    <property type="match status" value="1"/>
</dbReference>
<feature type="region of interest" description="Disordered" evidence="1">
    <location>
        <begin position="1118"/>
        <end position="1145"/>
    </location>
</feature>
<gene>
    <name evidence="3" type="ORF">Pla52n_10860</name>
</gene>
<evidence type="ECO:0000313" key="4">
    <source>
        <dbReference type="Proteomes" id="UP000320176"/>
    </source>
</evidence>
<dbReference type="SMART" id="SM00710">
    <property type="entry name" value="PbH1"/>
    <property type="match status" value="8"/>
</dbReference>
<dbReference type="SUPFAM" id="SSF51126">
    <property type="entry name" value="Pectin lyase-like"/>
    <property type="match status" value="1"/>
</dbReference>
<dbReference type="Gene3D" id="1.10.1330.10">
    <property type="entry name" value="Dockerin domain"/>
    <property type="match status" value="1"/>
</dbReference>
<dbReference type="InterPro" id="IPR006626">
    <property type="entry name" value="PbH1"/>
</dbReference>
<evidence type="ECO:0008006" key="5">
    <source>
        <dbReference type="Google" id="ProtNLM"/>
    </source>
</evidence>
<evidence type="ECO:0000313" key="3">
    <source>
        <dbReference type="EMBL" id="TWU08503.1"/>
    </source>
</evidence>
<dbReference type="OrthoDB" id="292735at2"/>
<organism evidence="3 4">
    <name type="scientific">Stieleria varia</name>
    <dbReference type="NCBI Taxonomy" id="2528005"/>
    <lineage>
        <taxon>Bacteria</taxon>
        <taxon>Pseudomonadati</taxon>
        <taxon>Planctomycetota</taxon>
        <taxon>Planctomycetia</taxon>
        <taxon>Pirellulales</taxon>
        <taxon>Pirellulaceae</taxon>
        <taxon>Stieleria</taxon>
    </lineage>
</organism>
<keyword evidence="2" id="KW-0472">Membrane</keyword>
<proteinExistence type="predicted"/>
<protein>
    <recommendedName>
        <fullName evidence="5">Dockerin type I repeat protein</fullName>
    </recommendedName>
</protein>
<keyword evidence="2" id="KW-1133">Transmembrane helix</keyword>
<dbReference type="GO" id="GO:0004553">
    <property type="term" value="F:hydrolase activity, hydrolyzing O-glycosyl compounds"/>
    <property type="evidence" value="ECO:0007669"/>
    <property type="project" value="InterPro"/>
</dbReference>
<dbReference type="InterPro" id="IPR011050">
    <property type="entry name" value="Pectin_lyase_fold/virulence"/>
</dbReference>
<evidence type="ECO:0000256" key="2">
    <source>
        <dbReference type="SAM" id="Phobius"/>
    </source>
</evidence>
<name>A0A5C6B8U3_9BACT</name>
<dbReference type="GO" id="GO:0000272">
    <property type="term" value="P:polysaccharide catabolic process"/>
    <property type="evidence" value="ECO:0007669"/>
    <property type="project" value="InterPro"/>
</dbReference>
<evidence type="ECO:0000256" key="1">
    <source>
        <dbReference type="SAM" id="MobiDB-lite"/>
    </source>
</evidence>
<keyword evidence="2" id="KW-0812">Transmembrane</keyword>
<dbReference type="RefSeq" id="WP_146518536.1">
    <property type="nucleotide sequence ID" value="NZ_CP151726.1"/>
</dbReference>
<keyword evidence="4" id="KW-1185">Reference proteome</keyword>
<dbReference type="InterPro" id="IPR036439">
    <property type="entry name" value="Dockerin_dom_sf"/>
</dbReference>
<accession>A0A5C6B8U3</accession>
<feature type="transmembrane region" description="Helical" evidence="2">
    <location>
        <begin position="1008"/>
        <end position="1033"/>
    </location>
</feature>
<sequence>MSKSNLFANPFYSRKREIGRRKRKNARRFECLEPRLYLAAEVINVNVTADEVIAGDGRTSLREAIIRAHTSPEETVIINLQPGSNYGISRSLGGVEENSSLEDPLYGDFDITRDLVINGNGATIDANSLSRIFDIRAQPLGAPDVSLNDLTLTGGLETRAGGAIRISNTFSHGGGVVAINGSTILSNRVVASQMGQHGDDAYGGGIYSFGSYEIVLDDTVIESNSAQAGHGRAGSSQANAFGGDGGTAQGGGVYVVGSSLAIRNNSVIKLNEAIGGDSGYDNTASGYVEVAEGGGVYVSSATLSISDSRFEENFVRGGESGEEDTTTARPGGDANGGALFIGYNLDLETVTIESSLFIGNEATGGKGGGIRLQGTAARGGHARGGAIYNAAAILNVIDTEFGTNTAKGGAGGTTRLGAAGRGGDAFGGAIHSVQGAVVHISGTLEFDGTIDVHTSDLTGTTLTTSFIGNRVLGGTGGHKRKSFEGSSSDQAGDGGNVSGGAIYQAVGGSLEIDQVLFADNVAASGYGGMGNMNQAETCNTSEIPRLCVGSSAGEDGAALGGAIHSESDVALTDSSLFSNLAAGGGFEIDGRIAGGAGGITVNGAGYSGGDGGSASGGALSVYDASVTIAGSGFVANAAVGGAAGTGGIGLGLGATGPGGKGGAGGDATGGAIAVALVTDHEVDVTTSVLANNRVFAGAGGTAGFAAQDGIVAAGGRGGQGGQGGNASGGGLAIQYARDSSSLPTVDGTLSMTETIVSANAVVAGDGGAGGDGVYYSGHGGDGGGGGNAQGGGVYIQNVDATIESTTVDANVVSSGWGGRGGEGGSDLFLEIRANDFGGNGGNGGDGGLAAGGGIALDGGTLWLSESTIVNNIVISGGGGYGGHGERGYVKGGDAGHGGDGGDARGGGVYNVGNQTALLIGAATITGNSTNAGGGGFSGLFGVMDRNGNQAVEAYHRRDRPYIGTNGAAFPGSSTAILTTDAASVDSALLENPGLAGDTLTNSLIVGGVGAGAFVAGAGAAATGAVAISTIAFLGTASATFGGAAAAGSVGVIGVVAVSALPVLGIGAAAFTVAVVSAKIIISLSQGASFNTAVNDAFPDIDGSYGVNVGILFSSDPGDDDEHELLPRGPGSAGQKGDDGTSSGPGVFGGTHISRSLIAGNSARSRSYSNVVRNRTIHYDRDFIENGRATRIVTADHPSASSGTFQDVFEVTQTTTDLYLDDVEGGTIVSFGHNIIGFTDNEDSFHTNDQFALICDPGLSSNPCRSDFVTFRTQEVVTHPNGSIELVFYFRSAPEDYDINILEVVGLDTQLRMNGGNTPTLSLLPGSPASNQVPFDAANASQNGFVSPGNSDIGAWGGEQFTPVITGPVGPISVEPFSVLVSFDSEVERLDPNDLTITGGSLVSDIISLPNNEYRFAIGPEGAGIVTIEIAEQRLRDAFGALNLASDPFTILAVFPDETAPASHVDALPTVATSLTFDITISADDVMAPIEVDETVSGLAEIDLYVATDSGPFVLHQTLTGDARSISFTGVSNTQYWFRSIARDTAGNEESKPVVADTSIYVPDLDAPITSVNMITPTDTGWIVEIVGSEVGGSGLDQFTLQVSIDSQAATSHGPFDAGLPDPDGNHSVMIPYLGILDGEAHTYRFQSVGVDTRGNVEIAPASPDISISRTIAEPIELELIDVDIQNGSRQRSYIRHVDLLFNRSEGLTAVYESMLDADPDNDRLVLQWNSEGTITILDLTGQISQSSATLTVDFGSEGIGGDSRSADGNGTYQFFIDVDGDGEVDQTTVFHRLLGDANGDAIVDRIDMMDIIAGLVRRHDDADIDGDGKVDLADRGIVQREFNQEVATGATNALGELISSSVSAAIRPASLYPSMWQNASMAGDVNNDAVVSALDALIVVNQLRSRSFSNDRGTIAWGVSGESDLPVYLDANGDGRVTALDALSVINELRFPVPAISTDPIVVADAPDPDDERLHMIDHLYANEGFLF</sequence>
<comment type="caution">
    <text evidence="3">The sequence shown here is derived from an EMBL/GenBank/DDBJ whole genome shotgun (WGS) entry which is preliminary data.</text>
</comment>